<evidence type="ECO:0000313" key="1">
    <source>
        <dbReference type="EMBL" id="KAF9465543.1"/>
    </source>
</evidence>
<accession>A0A9P5Y8X9</accession>
<reference evidence="1" key="1">
    <citation type="submission" date="2020-11" db="EMBL/GenBank/DDBJ databases">
        <authorList>
            <consortium name="DOE Joint Genome Institute"/>
            <person name="Ahrendt S."/>
            <person name="Riley R."/>
            <person name="Andreopoulos W."/>
            <person name="Labutti K."/>
            <person name="Pangilinan J."/>
            <person name="Ruiz-Duenas F.J."/>
            <person name="Barrasa J.M."/>
            <person name="Sanchez-Garcia M."/>
            <person name="Camarero S."/>
            <person name="Miyauchi S."/>
            <person name="Serrano A."/>
            <person name="Linde D."/>
            <person name="Babiker R."/>
            <person name="Drula E."/>
            <person name="Ayuso-Fernandez I."/>
            <person name="Pacheco R."/>
            <person name="Padilla G."/>
            <person name="Ferreira P."/>
            <person name="Barriuso J."/>
            <person name="Kellner H."/>
            <person name="Castanera R."/>
            <person name="Alfaro M."/>
            <person name="Ramirez L."/>
            <person name="Pisabarro A.G."/>
            <person name="Kuo A."/>
            <person name="Tritt A."/>
            <person name="Lipzen A."/>
            <person name="He G."/>
            <person name="Yan M."/>
            <person name="Ng V."/>
            <person name="Cullen D."/>
            <person name="Martin F."/>
            <person name="Rosso M.-N."/>
            <person name="Henrissat B."/>
            <person name="Hibbett D."/>
            <person name="Martinez A.T."/>
            <person name="Grigoriev I.V."/>
        </authorList>
    </citation>
    <scope>NUCLEOTIDE SEQUENCE</scope>
    <source>
        <strain evidence="1">CBS 247.69</strain>
    </source>
</reference>
<comment type="caution">
    <text evidence="1">The sequence shown here is derived from an EMBL/GenBank/DDBJ whole genome shotgun (WGS) entry which is preliminary data.</text>
</comment>
<protein>
    <submittedName>
        <fullName evidence="1">Uncharacterized protein</fullName>
    </submittedName>
</protein>
<proteinExistence type="predicted"/>
<dbReference type="AlphaFoldDB" id="A0A9P5Y8X9"/>
<dbReference type="Proteomes" id="UP000807353">
    <property type="component" value="Unassembled WGS sequence"/>
</dbReference>
<gene>
    <name evidence="1" type="ORF">BDZ94DRAFT_1253368</name>
</gene>
<keyword evidence="2" id="KW-1185">Reference proteome</keyword>
<name>A0A9P5Y8X9_9AGAR</name>
<dbReference type="EMBL" id="MU150246">
    <property type="protein sequence ID" value="KAF9465543.1"/>
    <property type="molecule type" value="Genomic_DNA"/>
</dbReference>
<sequence>MGRITKNLICHEIGRYQGTSYLMEWENSSLGAGLGCGEGGSLGGNGILRSTAI</sequence>
<evidence type="ECO:0000313" key="2">
    <source>
        <dbReference type="Proteomes" id="UP000807353"/>
    </source>
</evidence>
<organism evidence="1 2">
    <name type="scientific">Collybia nuda</name>
    <dbReference type="NCBI Taxonomy" id="64659"/>
    <lineage>
        <taxon>Eukaryota</taxon>
        <taxon>Fungi</taxon>
        <taxon>Dikarya</taxon>
        <taxon>Basidiomycota</taxon>
        <taxon>Agaricomycotina</taxon>
        <taxon>Agaricomycetes</taxon>
        <taxon>Agaricomycetidae</taxon>
        <taxon>Agaricales</taxon>
        <taxon>Tricholomatineae</taxon>
        <taxon>Clitocybaceae</taxon>
        <taxon>Collybia</taxon>
    </lineage>
</organism>